<evidence type="ECO:0000256" key="3">
    <source>
        <dbReference type="ARBA" id="ARBA00013812"/>
    </source>
</evidence>
<reference evidence="13" key="1">
    <citation type="submission" date="2007-08" db="EMBL/GenBank/DDBJ databases">
        <authorList>
            <person name="Zhao Y."/>
            <person name="Niu J.X."/>
        </authorList>
    </citation>
    <scope>NUCLEOTIDE SEQUENCE</scope>
    <source>
        <strain evidence="13">PR1</strain>
    </source>
</reference>
<evidence type="ECO:0000256" key="1">
    <source>
        <dbReference type="ARBA" id="ARBA00004625"/>
    </source>
</evidence>
<keyword evidence="9" id="KW-0472">Membrane</keyword>
<evidence type="ECO:0000256" key="10">
    <source>
        <dbReference type="ARBA" id="ARBA00023184"/>
    </source>
</evidence>
<evidence type="ECO:0000256" key="6">
    <source>
        <dbReference type="ARBA" id="ARBA00022870"/>
    </source>
</evidence>
<comment type="similarity">
    <text evidence="2">Belongs to the Tymovirales TGBp3 protein family.</text>
</comment>
<evidence type="ECO:0000256" key="2">
    <source>
        <dbReference type="ARBA" id="ARBA00010355"/>
    </source>
</evidence>
<sequence>MFPRSGLGLAVAAAVVADLVLRLAQQPYMSGSSQCIIVITGESVSVGGCVYSQAFIELVQGLKPYNHPLGSGVVA</sequence>
<keyword evidence="8" id="KW-0916">Viral movement protein</keyword>
<organism evidence="13">
    <name type="scientific">Foveavirus mali</name>
    <dbReference type="NCBI Taxonomy" id="35350"/>
    <lineage>
        <taxon>Viruses</taxon>
        <taxon>Riboviria</taxon>
        <taxon>Orthornavirae</taxon>
        <taxon>Kitrinoviricota</taxon>
        <taxon>Alsuviricetes</taxon>
        <taxon>Tymovirales</taxon>
        <taxon>Betaflexiviridae</taxon>
        <taxon>Quinvirinae</taxon>
        <taxon>Foveavirus</taxon>
    </lineage>
</organism>
<keyword evidence="4" id="KW-0813">Transport</keyword>
<evidence type="ECO:0000256" key="4">
    <source>
        <dbReference type="ARBA" id="ARBA00022448"/>
    </source>
</evidence>
<dbReference type="GO" id="GO:0046740">
    <property type="term" value="P:transport of virus in host, cell to cell"/>
    <property type="evidence" value="ECO:0007669"/>
    <property type="project" value="UniProtKB-KW"/>
</dbReference>
<keyword evidence="10" id="KW-1038">Host endoplasmic reticulum</keyword>
<dbReference type="InterPro" id="IPR003411">
    <property type="entry name" value="TGBp3"/>
</dbReference>
<dbReference type="Pfam" id="PF02495">
    <property type="entry name" value="TGBp3"/>
    <property type="match status" value="1"/>
</dbReference>
<gene>
    <name evidence="13" type="ORF">ASPVgp4</name>
</gene>
<evidence type="ECO:0000256" key="8">
    <source>
        <dbReference type="ARBA" id="ARBA00023031"/>
    </source>
</evidence>
<evidence type="ECO:0000256" key="11">
    <source>
        <dbReference type="ARBA" id="ARBA00025270"/>
    </source>
</evidence>
<dbReference type="EMBL" id="EU095327">
    <property type="protein sequence ID" value="ABV56206.1"/>
    <property type="molecule type" value="Genomic_RNA"/>
</dbReference>
<keyword evidence="6" id="KW-1043">Host membrane</keyword>
<comment type="subcellular location">
    <subcellularLocation>
        <location evidence="1">Host endoplasmic reticulum membrane</location>
    </subcellularLocation>
</comment>
<dbReference type="GO" id="GO:0044167">
    <property type="term" value="C:host cell endoplasmic reticulum membrane"/>
    <property type="evidence" value="ECO:0007669"/>
    <property type="project" value="UniProtKB-SubCell"/>
</dbReference>
<evidence type="ECO:0000256" key="12">
    <source>
        <dbReference type="ARBA" id="ARBA00033148"/>
    </source>
</evidence>
<evidence type="ECO:0000256" key="9">
    <source>
        <dbReference type="ARBA" id="ARBA00023136"/>
    </source>
</evidence>
<accession>A8CM02</accession>
<keyword evidence="7" id="KW-1133">Transmembrane helix</keyword>
<evidence type="ECO:0000256" key="7">
    <source>
        <dbReference type="ARBA" id="ARBA00022989"/>
    </source>
</evidence>
<proteinExistence type="inferred from homology"/>
<keyword evidence="5" id="KW-0812">Transmembrane</keyword>
<comment type="function">
    <text evidence="11">Plays a role in viral cell-to-cell propagation, by facilitating genome transport to neighboring plant cells through plasmosdesmata. May induce the formation of granular vesicles derived from the Endoplasmic reticulum, which align on actin filaments.</text>
</comment>
<evidence type="ECO:0000313" key="13">
    <source>
        <dbReference type="EMBL" id="ABV56206.1"/>
    </source>
</evidence>
<evidence type="ECO:0000256" key="5">
    <source>
        <dbReference type="ARBA" id="ARBA00022692"/>
    </source>
</evidence>
<protein>
    <recommendedName>
        <fullName evidence="3">Movement protein TGBp3</fullName>
    </recommendedName>
    <alternativeName>
        <fullName evidence="12">Triple gene block 3 protein</fullName>
    </alternativeName>
</protein>
<name>A8CM02_9VIRU</name>
<dbReference type="OrthoDB" id="29091at10239"/>